<protein>
    <recommendedName>
        <fullName evidence="3">DUF4283 domain-containing protein</fullName>
    </recommendedName>
</protein>
<organism evidence="1 2">
    <name type="scientific">Lupinus luteus</name>
    <name type="common">European yellow lupine</name>
    <dbReference type="NCBI Taxonomy" id="3873"/>
    <lineage>
        <taxon>Eukaryota</taxon>
        <taxon>Viridiplantae</taxon>
        <taxon>Streptophyta</taxon>
        <taxon>Embryophyta</taxon>
        <taxon>Tracheophyta</taxon>
        <taxon>Spermatophyta</taxon>
        <taxon>Magnoliopsida</taxon>
        <taxon>eudicotyledons</taxon>
        <taxon>Gunneridae</taxon>
        <taxon>Pentapetalae</taxon>
        <taxon>rosids</taxon>
        <taxon>fabids</taxon>
        <taxon>Fabales</taxon>
        <taxon>Fabaceae</taxon>
        <taxon>Papilionoideae</taxon>
        <taxon>50 kb inversion clade</taxon>
        <taxon>genistoids sensu lato</taxon>
        <taxon>core genistoids</taxon>
        <taxon>Genisteae</taxon>
        <taxon>Lupinus</taxon>
    </lineage>
</organism>
<proteinExistence type="predicted"/>
<dbReference type="EMBL" id="CAXHTB010000010">
    <property type="protein sequence ID" value="CAL0314035.1"/>
    <property type="molecule type" value="Genomic_DNA"/>
</dbReference>
<evidence type="ECO:0008006" key="3">
    <source>
        <dbReference type="Google" id="ProtNLM"/>
    </source>
</evidence>
<evidence type="ECO:0000313" key="1">
    <source>
        <dbReference type="EMBL" id="CAL0314035.1"/>
    </source>
</evidence>
<gene>
    <name evidence="1" type="ORF">LLUT_LOCUS15095</name>
</gene>
<dbReference type="PANTHER" id="PTHR34427:SF5">
    <property type="entry name" value="DUF4283 DOMAIN-CONTAINING PROTEIN"/>
    <property type="match status" value="1"/>
</dbReference>
<name>A0AAV1WX95_LUPLU</name>
<evidence type="ECO:0000313" key="2">
    <source>
        <dbReference type="Proteomes" id="UP001497480"/>
    </source>
</evidence>
<reference evidence="1 2" key="1">
    <citation type="submission" date="2024-03" db="EMBL/GenBank/DDBJ databases">
        <authorList>
            <person name="Martinez-Hernandez J."/>
        </authorList>
    </citation>
    <scope>NUCLEOTIDE SEQUENCE [LARGE SCALE GENOMIC DNA]</scope>
</reference>
<comment type="caution">
    <text evidence="1">The sequence shown here is derived from an EMBL/GenBank/DDBJ whole genome shotgun (WGS) entry which is preliminary data.</text>
</comment>
<dbReference type="Proteomes" id="UP001497480">
    <property type="component" value="Unassembled WGS sequence"/>
</dbReference>
<dbReference type="AlphaFoldDB" id="A0AAV1WX95"/>
<dbReference type="PANTHER" id="PTHR34427">
    <property type="entry name" value="DUF4283 DOMAIN PROTEIN"/>
    <property type="match status" value="1"/>
</dbReference>
<keyword evidence="2" id="KW-1185">Reference proteome</keyword>
<accession>A0AAV1WX95</accession>
<sequence>MEVVEKWTGLEYKVQGDDLQKLKNNFIGEFLRMEDILIDSQTLIKEGFLAIKVIPLGVNLILFEEDNQEEFVEMMNLAKERWGGVFVSLRRWSPEDVSIERLAWFKLYGIPAHAWNVLFFSLVAESCGKFVKIHEETKNKKRLDIGRILITTDVRFMIDNVVVVKIDGRNYEIRMVEEDFNELHNHVPAWSPEGGFSNSEIAYSRDDGLKQKGESIDIGRGKKLSQLKRKLIGKKEKKLGHNFLQEIKRGKEAVGEEKNTTKIVLYKSKEGVGKNGAAPTLPTMLDTQHVSSVTNSIKEKCYGLGLPAWASEGMCISNSPYFIGNIGI</sequence>